<evidence type="ECO:0000313" key="5">
    <source>
        <dbReference type="Proteomes" id="UP000240624"/>
    </source>
</evidence>
<sequence length="254" mass="27381">MRPHILIPALVIAASPALAQEPCGEMPAETGQIAAARLIIEYNHTDGDIGVHGYGDDDGWSELCVFDPSGALVLHIDPQAQLGELGLGSFFFESREPPEEVWDYAALKAAFPEGDYAVRAKLFDGTGREGVARFTTLVPQPPVITAPELVEDEEDDAPRVAVADLEVTWEPVTASLDDRTPEITGYELIVTDEEYEDPDGFSKPELDVHLGPGTTGFTVPAAFLRPGRLYEVEVLALEASGNQTIALGFFATDN</sequence>
<evidence type="ECO:0000313" key="4">
    <source>
        <dbReference type="Proteomes" id="UP000193495"/>
    </source>
</evidence>
<feature type="signal peptide" evidence="1">
    <location>
        <begin position="1"/>
        <end position="19"/>
    </location>
</feature>
<reference evidence="3 4" key="1">
    <citation type="submission" date="2017-03" db="EMBL/GenBank/DDBJ databases">
        <authorList>
            <person name="Afonso C.L."/>
            <person name="Miller P.J."/>
            <person name="Scott M.A."/>
            <person name="Spackman E."/>
            <person name="Goraichik I."/>
            <person name="Dimitrov K.M."/>
            <person name="Suarez D.L."/>
            <person name="Swayne D.E."/>
        </authorList>
    </citation>
    <scope>NUCLEOTIDE SEQUENCE [LARGE SCALE GENOMIC DNA]</scope>
    <source>
        <strain evidence="3 4">CECT 8367</strain>
    </source>
</reference>
<evidence type="ECO:0000313" key="3">
    <source>
        <dbReference type="EMBL" id="SLN49991.1"/>
    </source>
</evidence>
<dbReference type="EMBL" id="PYGB01000006">
    <property type="protein sequence ID" value="PSK86132.1"/>
    <property type="molecule type" value="Genomic_DNA"/>
</dbReference>
<organism evidence="3 4">
    <name type="scientific">Limimaricola soesokkakensis</name>
    <dbReference type="NCBI Taxonomy" id="1343159"/>
    <lineage>
        <taxon>Bacteria</taxon>
        <taxon>Pseudomonadati</taxon>
        <taxon>Pseudomonadota</taxon>
        <taxon>Alphaproteobacteria</taxon>
        <taxon>Rhodobacterales</taxon>
        <taxon>Paracoccaceae</taxon>
        <taxon>Limimaricola</taxon>
    </lineage>
</organism>
<dbReference type="CDD" id="cd00063">
    <property type="entry name" value="FN3"/>
    <property type="match status" value="1"/>
</dbReference>
<dbReference type="Proteomes" id="UP000240624">
    <property type="component" value="Unassembled WGS sequence"/>
</dbReference>
<reference evidence="2 5" key="2">
    <citation type="submission" date="2018-03" db="EMBL/GenBank/DDBJ databases">
        <title>Genomic Encyclopedia of Archaeal and Bacterial Type Strains, Phase II (KMG-II): from individual species to whole genera.</title>
        <authorList>
            <person name="Goeker M."/>
        </authorList>
    </citation>
    <scope>NUCLEOTIDE SEQUENCE [LARGE SCALE GENOMIC DNA]</scope>
    <source>
        <strain evidence="2 5">DSM 29956</strain>
    </source>
</reference>
<dbReference type="EMBL" id="FWFY01000006">
    <property type="protein sequence ID" value="SLN49991.1"/>
    <property type="molecule type" value="Genomic_DNA"/>
</dbReference>
<evidence type="ECO:0000256" key="1">
    <source>
        <dbReference type="SAM" id="SignalP"/>
    </source>
</evidence>
<gene>
    <name evidence="2" type="ORF">CLV79_106140</name>
    <name evidence="3" type="ORF">LOS8367_02240</name>
</gene>
<dbReference type="OrthoDB" id="6398605at2"/>
<accession>A0A1X6ZFJ5</accession>
<name>A0A1X6ZFJ5_9RHOB</name>
<keyword evidence="1" id="KW-0732">Signal</keyword>
<evidence type="ECO:0008006" key="6">
    <source>
        <dbReference type="Google" id="ProtNLM"/>
    </source>
</evidence>
<keyword evidence="5" id="KW-1185">Reference proteome</keyword>
<dbReference type="RefSeq" id="WP_085896585.1">
    <property type="nucleotide sequence ID" value="NZ_FWFY01000006.1"/>
</dbReference>
<dbReference type="Proteomes" id="UP000193495">
    <property type="component" value="Unassembled WGS sequence"/>
</dbReference>
<evidence type="ECO:0000313" key="2">
    <source>
        <dbReference type="EMBL" id="PSK86132.1"/>
    </source>
</evidence>
<dbReference type="AlphaFoldDB" id="A0A1X6ZFJ5"/>
<protein>
    <recommendedName>
        <fullName evidence="6">Fibronectin type-III domain-containing protein</fullName>
    </recommendedName>
</protein>
<feature type="chain" id="PRO_5044568258" description="Fibronectin type-III domain-containing protein" evidence="1">
    <location>
        <begin position="20"/>
        <end position="254"/>
    </location>
</feature>
<dbReference type="InterPro" id="IPR003961">
    <property type="entry name" value="FN3_dom"/>
</dbReference>
<proteinExistence type="predicted"/>